<dbReference type="Proteomes" id="UP000273982">
    <property type="component" value="Plasmid pGW6_2"/>
</dbReference>
<gene>
    <name evidence="1" type="ORF">EHO51_19385</name>
</gene>
<dbReference type="EMBL" id="CP034088">
    <property type="protein sequence ID" value="AZG78981.1"/>
    <property type="molecule type" value="Genomic_DNA"/>
</dbReference>
<organism evidence="1 2">
    <name type="scientific">Methylocystis rosea</name>
    <dbReference type="NCBI Taxonomy" id="173366"/>
    <lineage>
        <taxon>Bacteria</taxon>
        <taxon>Pseudomonadati</taxon>
        <taxon>Pseudomonadota</taxon>
        <taxon>Alphaproteobacteria</taxon>
        <taxon>Hyphomicrobiales</taxon>
        <taxon>Methylocystaceae</taxon>
        <taxon>Methylocystis</taxon>
    </lineage>
</organism>
<geneLocation type="plasmid" evidence="2">
    <name>pgw6_2</name>
</geneLocation>
<accession>A0A3G8MAR9</accession>
<reference evidence="1 2" key="1">
    <citation type="submission" date="2018-11" db="EMBL/GenBank/DDBJ databases">
        <title>Genome squencing of methanotrophic bacteria isolated from alkaline groundwater in Korea.</title>
        <authorList>
            <person name="Nguyen L.N."/>
        </authorList>
    </citation>
    <scope>NUCLEOTIDE SEQUENCE [LARGE SCALE GENOMIC DNA]</scope>
    <source>
        <strain evidence="1 2">GW6</strain>
        <plasmid evidence="2">pgw6_2</plasmid>
    </source>
</reference>
<dbReference type="Pfam" id="PF21810">
    <property type="entry name" value="DUF6880"/>
    <property type="match status" value="1"/>
</dbReference>
<dbReference type="AlphaFoldDB" id="A0A3G8MAR9"/>
<keyword evidence="1" id="KW-0614">Plasmid</keyword>
<proteinExistence type="predicted"/>
<evidence type="ECO:0000313" key="2">
    <source>
        <dbReference type="Proteomes" id="UP000273982"/>
    </source>
</evidence>
<dbReference type="RefSeq" id="WP_124740489.1">
    <property type="nucleotide sequence ID" value="NZ_CP034088.1"/>
</dbReference>
<dbReference type="InterPro" id="IPR049245">
    <property type="entry name" value="DUF6880"/>
</dbReference>
<evidence type="ECO:0000313" key="1">
    <source>
        <dbReference type="EMBL" id="AZG78981.1"/>
    </source>
</evidence>
<protein>
    <submittedName>
        <fullName evidence="1">Uncharacterized protein</fullName>
    </submittedName>
</protein>
<sequence length="478" mass="53313">MAPKNTLNAQNLEALGAKRLAELLIDISSGDAAAKRRLRLALAGAQSPADAAREIRKRLTAISRSRSFVDWQNRRALVEDLETQRRAIVEHVGKADPKEALDLMWRFMALSSSVFTRCDDSSGTVIEIFHDGVSDLGRLAEAAEGDSQELADRAFEALIANDYGEFNGLIATLRPALGNEGLQHLKQRFVALSKEQIRKAPEQERRKIGWATSGPIYEDEIADRHRARVIEGALRDIADALGDVDAFIAQYDPETRKVLRIAAEISRRLLAAGRAAEALTALEAAEHRRAGWPELEWEDARIAALDALDRRDDAQAARWSCFERFLSARHLRDYLKRLPDFDDVEAESRALDFAESFEPFSATLSFLAAWPAPDRAAKLVLARAEKLDGDRYELLTPVAEVLAGKHPLAATLALRAMIEFSLDHGRSSRYKHTARHFQECTGLAPTIPDFGQHETHEAFVARMRGKHGKKSSFWNLLP</sequence>
<name>A0A3G8MAR9_9HYPH</name>
<dbReference type="KEGG" id="mros:EHO51_19385"/>